<accession>C8NRY7</accession>
<dbReference type="Proteomes" id="UP000001409">
    <property type="component" value="Chromosome"/>
</dbReference>
<dbReference type="RefSeq" id="WP_006768724.1">
    <property type="nucleotide sequence ID" value="NC_004369.1"/>
</dbReference>
<dbReference type="AlphaFoldDB" id="Q8FSX2"/>
<keyword evidence="3" id="KW-1185">Reference proteome</keyword>
<accession>Q8FSX2</accession>
<sequence>MTAAPVAQAYELTVEGDVCTITYTPADTLLLEQAINESDEQIASSLLADLPGVSMDDLSLLVNHVGQNLLFSEDLTVASFADSPAAETVARVNAGAVAAGFHDNELFTSLQLVGGVSFALIFVWVYMPSEDRGYAAETVVYTQGEARKALGKRM</sequence>
<feature type="transmembrane region" description="Helical" evidence="1">
    <location>
        <begin position="106"/>
        <end position="127"/>
    </location>
</feature>
<protein>
    <submittedName>
        <fullName evidence="2">Uncharacterized protein</fullName>
    </submittedName>
</protein>
<evidence type="ECO:0000313" key="2">
    <source>
        <dbReference type="EMBL" id="BAC19732.1"/>
    </source>
</evidence>
<proteinExistence type="predicted"/>
<organism evidence="2 3">
    <name type="scientific">Corynebacterium efficiens (strain DSM 44549 / YS-314 / AJ 12310 / JCM 11189 / NBRC 100395)</name>
    <dbReference type="NCBI Taxonomy" id="196164"/>
    <lineage>
        <taxon>Bacteria</taxon>
        <taxon>Bacillati</taxon>
        <taxon>Actinomycetota</taxon>
        <taxon>Actinomycetes</taxon>
        <taxon>Mycobacteriales</taxon>
        <taxon>Corynebacteriaceae</taxon>
        <taxon>Corynebacterium</taxon>
    </lineage>
</organism>
<evidence type="ECO:0000256" key="1">
    <source>
        <dbReference type="SAM" id="Phobius"/>
    </source>
</evidence>
<dbReference type="EMBL" id="BA000035">
    <property type="protein sequence ID" value="BAC19732.1"/>
    <property type="molecule type" value="Genomic_DNA"/>
</dbReference>
<reference evidence="2 3" key="1">
    <citation type="journal article" date="2003" name="Genome Res.">
        <title>Comparative complete genome sequence analysis of the amino acid replacements responsible for the thermostability of Corynebacterium efficiens.</title>
        <authorList>
            <person name="Nishio Y."/>
            <person name="Nakamura Y."/>
            <person name="Kawarabayasi Y."/>
            <person name="Usuda Y."/>
            <person name="Kimura E."/>
            <person name="Sugimoto S."/>
            <person name="Matsui K."/>
            <person name="Yamagishi A."/>
            <person name="Kikuchi H."/>
            <person name="Ikeo K."/>
            <person name="Gojobori T."/>
        </authorList>
    </citation>
    <scope>NUCLEOTIDE SEQUENCE [LARGE SCALE GENOMIC DNA]</scope>
    <source>
        <strain evidence="3">DSM 44549 / YS-314 / AJ 12310 / JCM 11189 / NBRC 100395</strain>
    </source>
</reference>
<keyword evidence="1" id="KW-0472">Membrane</keyword>
<dbReference type="KEGG" id="cef:CE2922"/>
<dbReference type="STRING" id="196164.gene:10743372"/>
<keyword evidence="1" id="KW-0812">Transmembrane</keyword>
<evidence type="ECO:0000313" key="3">
    <source>
        <dbReference type="Proteomes" id="UP000001409"/>
    </source>
</evidence>
<name>Q8FSX2_COREF</name>
<keyword evidence="1" id="KW-1133">Transmembrane helix</keyword>
<dbReference type="HOGENOM" id="CLU_1701295_0_0_11"/>